<dbReference type="Pfam" id="PF00932">
    <property type="entry name" value="LTD"/>
    <property type="match status" value="1"/>
</dbReference>
<evidence type="ECO:0000313" key="3">
    <source>
        <dbReference type="Proteomes" id="UP001245683"/>
    </source>
</evidence>
<protein>
    <submittedName>
        <fullName evidence="2">Lamin tail domain-containing protein</fullName>
    </submittedName>
</protein>
<proteinExistence type="predicted"/>
<organism evidence="2 3">
    <name type="scientific">Thermococcus waiotapuensis</name>
    <dbReference type="NCBI Taxonomy" id="90909"/>
    <lineage>
        <taxon>Archaea</taxon>
        <taxon>Methanobacteriati</taxon>
        <taxon>Methanobacteriota</taxon>
        <taxon>Thermococci</taxon>
        <taxon>Thermococcales</taxon>
        <taxon>Thermococcaceae</taxon>
        <taxon>Thermococcus</taxon>
    </lineage>
</organism>
<dbReference type="InterPro" id="IPR016071">
    <property type="entry name" value="Staphylococal_nuclease_OB-fold"/>
</dbReference>
<dbReference type="Gene3D" id="2.40.50.90">
    <property type="match status" value="1"/>
</dbReference>
<evidence type="ECO:0000259" key="1">
    <source>
        <dbReference type="PROSITE" id="PS51841"/>
    </source>
</evidence>
<dbReference type="SUPFAM" id="SSF50199">
    <property type="entry name" value="Staphylococcal nuclease"/>
    <property type="match status" value="1"/>
</dbReference>
<dbReference type="SUPFAM" id="SSF74853">
    <property type="entry name" value="Lamin A/C globular tail domain"/>
    <property type="match status" value="1"/>
</dbReference>
<reference evidence="2 3" key="1">
    <citation type="submission" date="2023-08" db="EMBL/GenBank/DDBJ databases">
        <title>Draft genome sequence of Thermococcus waiotapuensis WT1T, a thermophilic sulphur-dependent archaeon from order Thermococcales.</title>
        <authorList>
            <person name="Manners S.H."/>
            <person name="Carere C.R."/>
            <person name="Dhami M.K."/>
            <person name="Dobson R.C.J."/>
            <person name="Stott M.B."/>
        </authorList>
    </citation>
    <scope>NUCLEOTIDE SEQUENCE [LARGE SCALE GENOMIC DNA]</scope>
    <source>
        <strain evidence="2 3">WT1</strain>
    </source>
</reference>
<accession>A0AAE4NUS6</accession>
<dbReference type="AlphaFoldDB" id="A0AAE4NUS6"/>
<dbReference type="EMBL" id="JAVDZE010000001">
    <property type="protein sequence ID" value="MDV3103218.1"/>
    <property type="molecule type" value="Genomic_DNA"/>
</dbReference>
<comment type="caution">
    <text evidence="2">The sequence shown here is derived from an EMBL/GenBank/DDBJ whole genome shotgun (WGS) entry which is preliminary data.</text>
</comment>
<dbReference type="RefSeq" id="WP_315339692.1">
    <property type="nucleotide sequence ID" value="NZ_JAVDZE010000001.1"/>
</dbReference>
<dbReference type="InterPro" id="IPR036415">
    <property type="entry name" value="Lamin_tail_dom_sf"/>
</dbReference>
<dbReference type="InterPro" id="IPR001322">
    <property type="entry name" value="Lamin_tail_dom"/>
</dbReference>
<dbReference type="Pfam" id="PF00565">
    <property type="entry name" value="SNase"/>
    <property type="match status" value="1"/>
</dbReference>
<gene>
    <name evidence="2" type="ORF">RBI02_01470</name>
</gene>
<dbReference type="InterPro" id="IPR035437">
    <property type="entry name" value="SNase_OB-fold_sf"/>
</dbReference>
<feature type="domain" description="LTD" evidence="1">
    <location>
        <begin position="74"/>
        <end position="188"/>
    </location>
</feature>
<evidence type="ECO:0000313" key="2">
    <source>
        <dbReference type="EMBL" id="MDV3103218.1"/>
    </source>
</evidence>
<sequence>MGVYLVFGPISPRRDYYGRLLAYIYLQNGTDFTEELVRLGYARVYIEGKFEKKEAYLEEQERAMGKGLGLWVCMPGQATKSIIILTVVYDAPGDDSTNLNGEYVVLKNIGKTPVNLKGWKIEDSDGNAYTFPDILLEPGGKIKLYSGGGMNNSTDLYWGSEVPVWDNDGDTVYLYNEKGNLVDSYSWG</sequence>
<dbReference type="Gene3D" id="2.60.40.1260">
    <property type="entry name" value="Lamin Tail domain"/>
    <property type="match status" value="1"/>
</dbReference>
<dbReference type="PROSITE" id="PS51841">
    <property type="entry name" value="LTD"/>
    <property type="match status" value="1"/>
</dbReference>
<dbReference type="Proteomes" id="UP001245683">
    <property type="component" value="Unassembled WGS sequence"/>
</dbReference>
<keyword evidence="3" id="KW-1185">Reference proteome</keyword>
<name>A0AAE4NUS6_9EURY</name>